<accession>A0AAQ4EJZ7</accession>
<organism evidence="1 2">
    <name type="scientific">Amblyomma americanum</name>
    <name type="common">Lone star tick</name>
    <dbReference type="NCBI Taxonomy" id="6943"/>
    <lineage>
        <taxon>Eukaryota</taxon>
        <taxon>Metazoa</taxon>
        <taxon>Ecdysozoa</taxon>
        <taxon>Arthropoda</taxon>
        <taxon>Chelicerata</taxon>
        <taxon>Arachnida</taxon>
        <taxon>Acari</taxon>
        <taxon>Parasitiformes</taxon>
        <taxon>Ixodida</taxon>
        <taxon>Ixodoidea</taxon>
        <taxon>Ixodidae</taxon>
        <taxon>Amblyomminae</taxon>
        <taxon>Amblyomma</taxon>
    </lineage>
</organism>
<name>A0AAQ4EJZ7_AMBAM</name>
<proteinExistence type="predicted"/>
<dbReference type="Proteomes" id="UP001321473">
    <property type="component" value="Unassembled WGS sequence"/>
</dbReference>
<dbReference type="EMBL" id="JARKHS020014554">
    <property type="protein sequence ID" value="KAK8775096.1"/>
    <property type="molecule type" value="Genomic_DNA"/>
</dbReference>
<dbReference type="AlphaFoldDB" id="A0AAQ4EJZ7"/>
<gene>
    <name evidence="1" type="ORF">V5799_010372</name>
</gene>
<protein>
    <submittedName>
        <fullName evidence="1">Uncharacterized protein</fullName>
    </submittedName>
</protein>
<evidence type="ECO:0000313" key="2">
    <source>
        <dbReference type="Proteomes" id="UP001321473"/>
    </source>
</evidence>
<keyword evidence="2" id="KW-1185">Reference proteome</keyword>
<evidence type="ECO:0000313" key="1">
    <source>
        <dbReference type="EMBL" id="KAK8775096.1"/>
    </source>
</evidence>
<sequence>MKLGKYCGAEMRRDETKEAGAIRVHIATVQGIVMQHELAQSRIGRGAVEAALDGAQRRLTALLVPDV</sequence>
<reference evidence="1 2" key="1">
    <citation type="journal article" date="2023" name="Arcadia Sci">
        <title>De novo assembly of a long-read Amblyomma americanum tick genome.</title>
        <authorList>
            <person name="Chou S."/>
            <person name="Poskanzer K.E."/>
            <person name="Rollins M."/>
            <person name="Thuy-Boun P.S."/>
        </authorList>
    </citation>
    <scope>NUCLEOTIDE SEQUENCE [LARGE SCALE GENOMIC DNA]</scope>
    <source>
        <strain evidence="1">F_SG_1</strain>
        <tissue evidence="1">Salivary glands</tissue>
    </source>
</reference>
<comment type="caution">
    <text evidence="1">The sequence shown here is derived from an EMBL/GenBank/DDBJ whole genome shotgun (WGS) entry which is preliminary data.</text>
</comment>